<feature type="non-terminal residue" evidence="1">
    <location>
        <position position="1"/>
    </location>
</feature>
<dbReference type="InterPro" id="IPR012337">
    <property type="entry name" value="RNaseH-like_sf"/>
</dbReference>
<sequence length="347" mass="39824">KFKHEWLTDKSLAYCSKTGIWWLAYVEGKGMYCLLCRKHNTKNEQNKSKVFSSDPAVRYRKSTITSHADSRQHLAAIEGEHLQRVSTFHKESVNRENIADDVLYKALMSVYWITKHEIPIRKLVPLLQLLEKVGVILEQLLEKVHRSNFVGLLCDDVTEIATLEQFISFIQFVDPDSGEVRTDFLFVENALANSKSADAQTLFTILTSKLQELKITTEKCSSFELNPTLIHCICHKLALARADTSKDLDYIAGLERDHRTLWKAMENSPKRTNMYLSVQEELKSLRLQDQSKKTMARRLKKACHTRWLSMGQAVDTVYRDLGAVLCTLQSLEKEDTVACGLLTKMHK</sequence>
<comment type="caution">
    <text evidence="1">The sequence shown here is derived from an EMBL/GenBank/DDBJ whole genome shotgun (WGS) entry which is preliminary data.</text>
</comment>
<reference evidence="1 2" key="1">
    <citation type="submission" date="2022-05" db="EMBL/GenBank/DDBJ databases">
        <authorList>
            <consortium name="Genoscope - CEA"/>
            <person name="William W."/>
        </authorList>
    </citation>
    <scope>NUCLEOTIDE SEQUENCE [LARGE SCALE GENOMIC DNA]</scope>
</reference>
<evidence type="ECO:0000313" key="1">
    <source>
        <dbReference type="EMBL" id="CAH3107966.1"/>
    </source>
</evidence>
<dbReference type="SUPFAM" id="SSF53098">
    <property type="entry name" value="Ribonuclease H-like"/>
    <property type="match status" value="1"/>
</dbReference>
<name>A0AAU9WAE0_9CNID</name>
<accession>A0AAU9WAE0</accession>
<protein>
    <submittedName>
        <fullName evidence="1">Uncharacterized protein</fullName>
    </submittedName>
</protein>
<keyword evidence="2" id="KW-1185">Reference proteome</keyword>
<evidence type="ECO:0000313" key="2">
    <source>
        <dbReference type="Proteomes" id="UP001159428"/>
    </source>
</evidence>
<dbReference type="PANTHER" id="PTHR46880:SF5">
    <property type="entry name" value="DUF4371 DOMAIN-CONTAINING PROTEIN"/>
    <property type="match status" value="1"/>
</dbReference>
<dbReference type="AlphaFoldDB" id="A0AAU9WAE0"/>
<dbReference type="Proteomes" id="UP001159428">
    <property type="component" value="Unassembled WGS sequence"/>
</dbReference>
<feature type="non-terminal residue" evidence="1">
    <location>
        <position position="347"/>
    </location>
</feature>
<proteinExistence type="predicted"/>
<organism evidence="1 2">
    <name type="scientific">Pocillopora meandrina</name>
    <dbReference type="NCBI Taxonomy" id="46732"/>
    <lineage>
        <taxon>Eukaryota</taxon>
        <taxon>Metazoa</taxon>
        <taxon>Cnidaria</taxon>
        <taxon>Anthozoa</taxon>
        <taxon>Hexacorallia</taxon>
        <taxon>Scleractinia</taxon>
        <taxon>Astrocoeniina</taxon>
        <taxon>Pocilloporidae</taxon>
        <taxon>Pocillopora</taxon>
    </lineage>
</organism>
<gene>
    <name evidence="1" type="ORF">PMEA_00003027</name>
</gene>
<dbReference type="PANTHER" id="PTHR46880">
    <property type="entry name" value="RAS-ASSOCIATING DOMAIN-CONTAINING PROTEIN"/>
    <property type="match status" value="1"/>
</dbReference>
<dbReference type="EMBL" id="CALNXJ010000011">
    <property type="protein sequence ID" value="CAH3107966.1"/>
    <property type="molecule type" value="Genomic_DNA"/>
</dbReference>